<feature type="transmembrane region" description="Helical" evidence="2">
    <location>
        <begin position="127"/>
        <end position="149"/>
    </location>
</feature>
<keyword evidence="2" id="KW-1133">Transmembrane helix</keyword>
<gene>
    <name evidence="3" type="ORF">BN1205_093760</name>
</gene>
<reference evidence="3" key="1">
    <citation type="journal article" date="2015" name="PLoS ONE">
        <title>Comprehensive Evaluation of Toxoplasma gondii VEG and Neospora caninum LIV Genomes with Tachyzoite Stage Transcriptome and Proteome Defines Novel Transcript Features.</title>
        <authorList>
            <person name="Ramaprasad A."/>
            <person name="Mourier T."/>
            <person name="Naeem R."/>
            <person name="Malas T.B."/>
            <person name="Moussa E."/>
            <person name="Panigrahi A."/>
            <person name="Vermont S.J."/>
            <person name="Otto T.D."/>
            <person name="Wastling J."/>
            <person name="Pain A."/>
        </authorList>
    </citation>
    <scope>NUCLEOTIDE SEQUENCE</scope>
    <source>
        <strain evidence="3">VEG</strain>
    </source>
</reference>
<evidence type="ECO:0000256" key="1">
    <source>
        <dbReference type="SAM" id="MobiDB-lite"/>
    </source>
</evidence>
<feature type="region of interest" description="Disordered" evidence="1">
    <location>
        <begin position="26"/>
        <end position="63"/>
    </location>
</feature>
<sequence length="160" mass="17305">MLGASPEVEVLADEGSAGCIASAGASELRQRRGAKGETRETEKSQEAASFDGDESTAAEQKQFREGAKVAAAFQARQFPPLPGTESVELPRGDFFLACLLCMAGTVFVGAGWRLWTTQGAWEAFPYALLSFFCLCPGVYHFVVFVLIFLKVPGFSVRLLR</sequence>
<organism evidence="3">
    <name type="scientific">Toxoplasma gondii (strain ATCC 50861 / VEG)</name>
    <dbReference type="NCBI Taxonomy" id="432359"/>
    <lineage>
        <taxon>Eukaryota</taxon>
        <taxon>Sar</taxon>
        <taxon>Alveolata</taxon>
        <taxon>Apicomplexa</taxon>
        <taxon>Conoidasida</taxon>
        <taxon>Coccidia</taxon>
        <taxon>Eucoccidiorida</taxon>
        <taxon>Eimeriorina</taxon>
        <taxon>Sarcocystidae</taxon>
        <taxon>Toxoplasma</taxon>
    </lineage>
</organism>
<evidence type="ECO:0000313" key="3">
    <source>
        <dbReference type="EMBL" id="CEL77273.1"/>
    </source>
</evidence>
<proteinExistence type="predicted"/>
<keyword evidence="2" id="KW-0812">Transmembrane</keyword>
<keyword evidence="2" id="KW-0472">Membrane</keyword>
<evidence type="ECO:0008006" key="4">
    <source>
        <dbReference type="Google" id="ProtNLM"/>
    </source>
</evidence>
<protein>
    <recommendedName>
        <fullName evidence="4">Transmembrane protein</fullName>
    </recommendedName>
</protein>
<evidence type="ECO:0000256" key="2">
    <source>
        <dbReference type="SAM" id="Phobius"/>
    </source>
</evidence>
<accession>A0A0F7V932</accession>
<feature type="transmembrane region" description="Helical" evidence="2">
    <location>
        <begin position="94"/>
        <end position="115"/>
    </location>
</feature>
<dbReference type="AlphaFoldDB" id="A0A0F7V932"/>
<feature type="compositionally biased region" description="Basic and acidic residues" evidence="1">
    <location>
        <begin position="28"/>
        <end position="45"/>
    </location>
</feature>
<dbReference type="EMBL" id="LN714501">
    <property type="protein sequence ID" value="CEL77273.1"/>
    <property type="molecule type" value="Genomic_DNA"/>
</dbReference>
<name>A0A0F7V932_TOXGV</name>